<keyword evidence="4" id="KW-0443">Lipid metabolism</keyword>
<evidence type="ECO:0000256" key="6">
    <source>
        <dbReference type="ARBA" id="ARBA00023315"/>
    </source>
</evidence>
<dbReference type="PANTHER" id="PTHR23063">
    <property type="entry name" value="PHOSPHOLIPID ACYLTRANSFERASE"/>
    <property type="match status" value="1"/>
</dbReference>
<dbReference type="STRING" id="34690.A0A182TV66"/>
<keyword evidence="1" id="KW-0808">Transferase</keyword>
<evidence type="ECO:0008006" key="10">
    <source>
        <dbReference type="Google" id="ProtNLM"/>
    </source>
</evidence>
<evidence type="ECO:0000256" key="7">
    <source>
        <dbReference type="SAM" id="Phobius"/>
    </source>
</evidence>
<evidence type="ECO:0000313" key="9">
    <source>
        <dbReference type="Proteomes" id="UP000075902"/>
    </source>
</evidence>
<proteinExistence type="predicted"/>
<dbReference type="EnsemblMetazoa" id="AMEC008873-RA">
    <property type="protein sequence ID" value="AMEC008873-PA"/>
    <property type="gene ID" value="AMEC008873"/>
</dbReference>
<dbReference type="Proteomes" id="UP000075902">
    <property type="component" value="Unassembled WGS sequence"/>
</dbReference>
<evidence type="ECO:0000256" key="2">
    <source>
        <dbReference type="ARBA" id="ARBA00022692"/>
    </source>
</evidence>
<feature type="transmembrane region" description="Helical" evidence="7">
    <location>
        <begin position="187"/>
        <end position="207"/>
    </location>
</feature>
<dbReference type="AlphaFoldDB" id="A0A182TV66"/>
<keyword evidence="2 7" id="KW-0812">Transmembrane</keyword>
<accession>A0A182TV66</accession>
<feature type="transmembrane region" description="Helical" evidence="7">
    <location>
        <begin position="146"/>
        <end position="166"/>
    </location>
</feature>
<organism evidence="8 9">
    <name type="scientific">Anopheles melas</name>
    <dbReference type="NCBI Taxonomy" id="34690"/>
    <lineage>
        <taxon>Eukaryota</taxon>
        <taxon>Metazoa</taxon>
        <taxon>Ecdysozoa</taxon>
        <taxon>Arthropoda</taxon>
        <taxon>Hexapoda</taxon>
        <taxon>Insecta</taxon>
        <taxon>Pterygota</taxon>
        <taxon>Neoptera</taxon>
        <taxon>Endopterygota</taxon>
        <taxon>Diptera</taxon>
        <taxon>Nematocera</taxon>
        <taxon>Culicoidea</taxon>
        <taxon>Culicidae</taxon>
        <taxon>Anophelinae</taxon>
        <taxon>Anopheles</taxon>
    </lineage>
</organism>
<evidence type="ECO:0000313" key="8">
    <source>
        <dbReference type="EnsemblMetazoa" id="AMEC008873-PA"/>
    </source>
</evidence>
<evidence type="ECO:0000256" key="4">
    <source>
        <dbReference type="ARBA" id="ARBA00023098"/>
    </source>
</evidence>
<name>A0A182TV66_9DIPT</name>
<dbReference type="PANTHER" id="PTHR23063:SF52">
    <property type="entry name" value="LYSOPHOSPHATIDYLCHOLINE ACYLTRANSFERASE"/>
    <property type="match status" value="1"/>
</dbReference>
<evidence type="ECO:0000256" key="1">
    <source>
        <dbReference type="ARBA" id="ARBA00022679"/>
    </source>
</evidence>
<protein>
    <recommendedName>
        <fullName evidence="10">Phospholipid/glycerol acyltransferase domain-containing protein</fullName>
    </recommendedName>
</protein>
<feature type="transmembrane region" description="Helical" evidence="7">
    <location>
        <begin position="93"/>
        <end position="110"/>
    </location>
</feature>
<dbReference type="GO" id="GO:0006629">
    <property type="term" value="P:lipid metabolic process"/>
    <property type="evidence" value="ECO:0007669"/>
    <property type="project" value="UniProtKB-KW"/>
</dbReference>
<feature type="transmembrane region" description="Helical" evidence="7">
    <location>
        <begin position="117"/>
        <end position="134"/>
    </location>
</feature>
<reference evidence="8" key="2">
    <citation type="submission" date="2020-05" db="UniProtKB">
        <authorList>
            <consortium name="EnsemblMetazoa"/>
        </authorList>
    </citation>
    <scope>IDENTIFICATION</scope>
    <source>
        <strain evidence="8">CM1001059</strain>
    </source>
</reference>
<evidence type="ECO:0000256" key="5">
    <source>
        <dbReference type="ARBA" id="ARBA00023136"/>
    </source>
</evidence>
<keyword evidence="9" id="KW-1185">Reference proteome</keyword>
<feature type="transmembrane region" description="Helical" evidence="7">
    <location>
        <begin position="13"/>
        <end position="34"/>
    </location>
</feature>
<dbReference type="VEuPathDB" id="VectorBase:AMEC008873"/>
<dbReference type="GO" id="GO:0005783">
    <property type="term" value="C:endoplasmic reticulum"/>
    <property type="evidence" value="ECO:0007669"/>
    <property type="project" value="TreeGrafter"/>
</dbReference>
<feature type="transmembrane region" description="Helical" evidence="7">
    <location>
        <begin position="54"/>
        <end position="73"/>
    </location>
</feature>
<dbReference type="GO" id="GO:0042171">
    <property type="term" value="F:lysophosphatidic acid acyltransferase activity"/>
    <property type="evidence" value="ECO:0007669"/>
    <property type="project" value="TreeGrafter"/>
</dbReference>
<sequence>TALLTVILLPFRVVLILVCLVVAWALANIGLYGLSKEDLRTKPLVGWRRQLRHLTALVMRTLFLFGSFNYIRYKGVRASPKEAPVICVAPHTAFYDSVCVVLFGPSAVVAKRLKGPLGEFATLAYTCAGLGITIRGRQASRAEAPVLVVSPHSSFLDAVIIYVTGLSSPLVRNADRNLGSKCPHRSCIDFLCFIFCCYCCYCFFLAYLYLFSIFRTCLCKKICFFFLIYIIAPFNNPTSPRHQCPTFEPSADPAHSLYLPDM</sequence>
<keyword evidence="3 7" id="KW-1133">Transmembrane helix</keyword>
<evidence type="ECO:0000256" key="3">
    <source>
        <dbReference type="ARBA" id="ARBA00022989"/>
    </source>
</evidence>
<keyword evidence="5 7" id="KW-0472">Membrane</keyword>
<keyword evidence="6" id="KW-0012">Acyltransferase</keyword>
<reference evidence="9" key="1">
    <citation type="submission" date="2014-01" db="EMBL/GenBank/DDBJ databases">
        <title>The Genome Sequence of Anopheles melas CM1001059_A (V2).</title>
        <authorList>
            <consortium name="The Broad Institute Genomics Platform"/>
            <person name="Neafsey D.E."/>
            <person name="Besansky N."/>
            <person name="Howell P."/>
            <person name="Walton C."/>
            <person name="Young S.K."/>
            <person name="Zeng Q."/>
            <person name="Gargeya S."/>
            <person name="Fitzgerald M."/>
            <person name="Haas B."/>
            <person name="Abouelleil A."/>
            <person name="Allen A.W."/>
            <person name="Alvarado L."/>
            <person name="Arachchi H.M."/>
            <person name="Berlin A.M."/>
            <person name="Chapman S.B."/>
            <person name="Gainer-Dewar J."/>
            <person name="Goldberg J."/>
            <person name="Griggs A."/>
            <person name="Gujja S."/>
            <person name="Hansen M."/>
            <person name="Howarth C."/>
            <person name="Imamovic A."/>
            <person name="Ireland A."/>
            <person name="Larimer J."/>
            <person name="McCowan C."/>
            <person name="Murphy C."/>
            <person name="Pearson M."/>
            <person name="Poon T.W."/>
            <person name="Priest M."/>
            <person name="Roberts A."/>
            <person name="Saif S."/>
            <person name="Shea T."/>
            <person name="Sisk P."/>
            <person name="Sykes S."/>
            <person name="Wortman J."/>
            <person name="Nusbaum C."/>
            <person name="Birren B."/>
        </authorList>
    </citation>
    <scope>NUCLEOTIDE SEQUENCE [LARGE SCALE GENOMIC DNA]</scope>
    <source>
        <strain evidence="9">CM1001059</strain>
    </source>
</reference>